<dbReference type="GO" id="GO:0016740">
    <property type="term" value="F:transferase activity"/>
    <property type="evidence" value="ECO:0007669"/>
    <property type="project" value="UniProtKB-KW"/>
</dbReference>
<dbReference type="PANTHER" id="PTHR47738">
    <property type="entry name" value="PTS SYSTEM FRUCTOSE-LIKE EIIA COMPONENT-RELATED"/>
    <property type="match status" value="1"/>
</dbReference>
<evidence type="ECO:0000313" key="2">
    <source>
        <dbReference type="EMBL" id="QDU98707.1"/>
    </source>
</evidence>
<dbReference type="SUPFAM" id="SSF55804">
    <property type="entry name" value="Phoshotransferase/anion transport protein"/>
    <property type="match status" value="1"/>
</dbReference>
<feature type="domain" description="PTS EIIA type-2" evidence="1">
    <location>
        <begin position="85"/>
        <end position="228"/>
    </location>
</feature>
<sequence length="233" mass="25703">MSEKEDFDIDSLAAYLHLSPQQVMRMADRAKLPGRKVGGQWRFAQAEIHHWLEERIGASDEEELVEVEDVLQRDNPGMETSAMIELLPPEAIEIPLIARTHRSVISGMAEVAARTGLLWDPEKMAEAVRMRESLHPTALDSGVALLHPRRPLPNILAQTFVALGRTHQGIPFGGGALTDIFFLICSTSDVEHLRILARLSRLVAAPGFVEGLRNADDAAAAAAWLTEFESTLQ</sequence>
<dbReference type="Proteomes" id="UP000317648">
    <property type="component" value="Chromosome"/>
</dbReference>
<organism evidence="2 3">
    <name type="scientific">Lignipirellula cremea</name>
    <dbReference type="NCBI Taxonomy" id="2528010"/>
    <lineage>
        <taxon>Bacteria</taxon>
        <taxon>Pseudomonadati</taxon>
        <taxon>Planctomycetota</taxon>
        <taxon>Planctomycetia</taxon>
        <taxon>Pirellulales</taxon>
        <taxon>Pirellulaceae</taxon>
        <taxon>Lignipirellula</taxon>
    </lineage>
</organism>
<dbReference type="InterPro" id="IPR051541">
    <property type="entry name" value="PTS_SugarTrans_NitroReg"/>
</dbReference>
<dbReference type="AlphaFoldDB" id="A0A518E3P2"/>
<dbReference type="OrthoDB" id="289331at2"/>
<dbReference type="Gene3D" id="3.40.930.10">
    <property type="entry name" value="Mannitol-specific EII, Chain A"/>
    <property type="match status" value="1"/>
</dbReference>
<dbReference type="PROSITE" id="PS51094">
    <property type="entry name" value="PTS_EIIA_TYPE_2"/>
    <property type="match status" value="1"/>
</dbReference>
<dbReference type="InterPro" id="IPR041657">
    <property type="entry name" value="HTH_17"/>
</dbReference>
<dbReference type="GO" id="GO:0030295">
    <property type="term" value="F:protein kinase activator activity"/>
    <property type="evidence" value="ECO:0007669"/>
    <property type="project" value="TreeGrafter"/>
</dbReference>
<dbReference type="Pfam" id="PF00359">
    <property type="entry name" value="PTS_EIIA_2"/>
    <property type="match status" value="1"/>
</dbReference>
<dbReference type="InterPro" id="IPR016152">
    <property type="entry name" value="PTrfase/Anion_transptr"/>
</dbReference>
<dbReference type="EMBL" id="CP036433">
    <property type="protein sequence ID" value="QDU98707.1"/>
    <property type="molecule type" value="Genomic_DNA"/>
</dbReference>
<protein>
    <submittedName>
        <fullName evidence="2">Putative fructose-like phosphotransferase system subunit EIIA</fullName>
    </submittedName>
</protein>
<keyword evidence="3" id="KW-1185">Reference proteome</keyword>
<name>A0A518E3P2_9BACT</name>
<evidence type="ECO:0000259" key="1">
    <source>
        <dbReference type="PROSITE" id="PS51094"/>
    </source>
</evidence>
<evidence type="ECO:0000313" key="3">
    <source>
        <dbReference type="Proteomes" id="UP000317648"/>
    </source>
</evidence>
<dbReference type="PANTHER" id="PTHR47738:SF1">
    <property type="entry name" value="NITROGEN REGULATORY PROTEIN"/>
    <property type="match status" value="1"/>
</dbReference>
<dbReference type="Pfam" id="PF12728">
    <property type="entry name" value="HTH_17"/>
    <property type="match status" value="1"/>
</dbReference>
<dbReference type="RefSeq" id="WP_145058176.1">
    <property type="nucleotide sequence ID" value="NZ_CP036433.1"/>
</dbReference>
<dbReference type="KEGG" id="lcre:Pla8534_65800"/>
<reference evidence="2 3" key="1">
    <citation type="submission" date="2019-02" db="EMBL/GenBank/DDBJ databases">
        <title>Deep-cultivation of Planctomycetes and their phenomic and genomic characterization uncovers novel biology.</title>
        <authorList>
            <person name="Wiegand S."/>
            <person name="Jogler M."/>
            <person name="Boedeker C."/>
            <person name="Pinto D."/>
            <person name="Vollmers J."/>
            <person name="Rivas-Marin E."/>
            <person name="Kohn T."/>
            <person name="Peeters S.H."/>
            <person name="Heuer A."/>
            <person name="Rast P."/>
            <person name="Oberbeckmann S."/>
            <person name="Bunk B."/>
            <person name="Jeske O."/>
            <person name="Meyerdierks A."/>
            <person name="Storesund J.E."/>
            <person name="Kallscheuer N."/>
            <person name="Luecker S."/>
            <person name="Lage O.M."/>
            <person name="Pohl T."/>
            <person name="Merkel B.J."/>
            <person name="Hornburger P."/>
            <person name="Mueller R.-W."/>
            <person name="Bruemmer F."/>
            <person name="Labrenz M."/>
            <person name="Spormann A.M."/>
            <person name="Op den Camp H."/>
            <person name="Overmann J."/>
            <person name="Amann R."/>
            <person name="Jetten M.S.M."/>
            <person name="Mascher T."/>
            <person name="Medema M.H."/>
            <person name="Devos D.P."/>
            <person name="Kaster A.-K."/>
            <person name="Ovreas L."/>
            <person name="Rohde M."/>
            <person name="Galperin M.Y."/>
            <person name="Jogler C."/>
        </authorList>
    </citation>
    <scope>NUCLEOTIDE SEQUENCE [LARGE SCALE GENOMIC DNA]</scope>
    <source>
        <strain evidence="2 3">Pla85_3_4</strain>
    </source>
</reference>
<gene>
    <name evidence="2" type="ORF">Pla8534_65800</name>
</gene>
<accession>A0A518E3P2</accession>
<keyword evidence="2" id="KW-0808">Transferase</keyword>
<proteinExistence type="predicted"/>
<dbReference type="InterPro" id="IPR002178">
    <property type="entry name" value="PTS_EIIA_type-2_dom"/>
</dbReference>